<keyword evidence="3" id="KW-1185">Reference proteome</keyword>
<reference evidence="2" key="1">
    <citation type="submission" date="2018-07" db="EMBL/GenBank/DDBJ databases">
        <title>Comparative genomics of catfishes provides insights into carnivory and benthic adaptation.</title>
        <authorList>
            <person name="Zhang Y."/>
            <person name="Wang D."/>
            <person name="Peng Z."/>
            <person name="Zheng S."/>
            <person name="Shao F."/>
            <person name="Tao W."/>
        </authorList>
    </citation>
    <scope>NUCLEOTIDE SEQUENCE</scope>
    <source>
        <strain evidence="2">Chongqing</strain>
    </source>
</reference>
<evidence type="ECO:0000313" key="3">
    <source>
        <dbReference type="Proteomes" id="UP001205998"/>
    </source>
</evidence>
<dbReference type="AlphaFoldDB" id="A0AAD5FBP6"/>
<accession>A0AAD5FBP6</accession>
<comment type="caution">
    <text evidence="2">The sequence shown here is derived from an EMBL/GenBank/DDBJ whole genome shotgun (WGS) entry which is preliminary data.</text>
</comment>
<feature type="coiled-coil region" evidence="1">
    <location>
        <begin position="168"/>
        <end position="223"/>
    </location>
</feature>
<sequence>MVSPKQQPNQVSKCKVCHQKELIHQGKANLSAMKERISAAERKWPYKVLSQQREPVKQNQKKQAPKQNFLQMLVCFMQSGFAFPEALSEAALERTARLDLSDALDLSEMTYVDLARSLCEALELSELQLSGCFSLKHLPPEEREHMASLRQQDLKLLRRQLAMHNNLAQNKAQLLQESQREIQTLRDSQAAAQQLQIELSSELAKMKLETNTLRQALENTQTQLQHGTNHRKRMVAYTAHTITHTQSHMHTYTLTHSHTHTLTHSHTHTHTHTLLQNRKL</sequence>
<name>A0AAD5FBP6_SILAS</name>
<evidence type="ECO:0000256" key="1">
    <source>
        <dbReference type="SAM" id="Coils"/>
    </source>
</evidence>
<dbReference type="EMBL" id="MU574732">
    <property type="protein sequence ID" value="KAI5610138.1"/>
    <property type="molecule type" value="Genomic_DNA"/>
</dbReference>
<proteinExistence type="predicted"/>
<evidence type="ECO:0000313" key="2">
    <source>
        <dbReference type="EMBL" id="KAI5610138.1"/>
    </source>
</evidence>
<gene>
    <name evidence="2" type="ORF">C0J50_5491</name>
</gene>
<keyword evidence="1" id="KW-0175">Coiled coil</keyword>
<protein>
    <submittedName>
        <fullName evidence="2">Uncharacterized protein</fullName>
    </submittedName>
</protein>
<organism evidence="2 3">
    <name type="scientific">Silurus asotus</name>
    <name type="common">Amur catfish</name>
    <name type="synonym">Parasilurus asotus</name>
    <dbReference type="NCBI Taxonomy" id="30991"/>
    <lineage>
        <taxon>Eukaryota</taxon>
        <taxon>Metazoa</taxon>
        <taxon>Chordata</taxon>
        <taxon>Craniata</taxon>
        <taxon>Vertebrata</taxon>
        <taxon>Euteleostomi</taxon>
        <taxon>Actinopterygii</taxon>
        <taxon>Neopterygii</taxon>
        <taxon>Teleostei</taxon>
        <taxon>Ostariophysi</taxon>
        <taxon>Siluriformes</taxon>
        <taxon>Siluridae</taxon>
        <taxon>Silurus</taxon>
    </lineage>
</organism>
<dbReference type="Proteomes" id="UP001205998">
    <property type="component" value="Unassembled WGS sequence"/>
</dbReference>